<gene>
    <name evidence="1" type="ORF">H5410_031985</name>
</gene>
<proteinExistence type="predicted"/>
<comment type="caution">
    <text evidence="1">The sequence shown here is derived from an EMBL/GenBank/DDBJ whole genome shotgun (WGS) entry which is preliminary data.</text>
</comment>
<keyword evidence="2" id="KW-1185">Reference proteome</keyword>
<name>A0A9J5YLK3_SOLCO</name>
<evidence type="ECO:0000313" key="1">
    <source>
        <dbReference type="EMBL" id="KAG5600615.1"/>
    </source>
</evidence>
<organism evidence="1 2">
    <name type="scientific">Solanum commersonii</name>
    <name type="common">Commerson's wild potato</name>
    <name type="synonym">Commerson's nightshade</name>
    <dbReference type="NCBI Taxonomy" id="4109"/>
    <lineage>
        <taxon>Eukaryota</taxon>
        <taxon>Viridiplantae</taxon>
        <taxon>Streptophyta</taxon>
        <taxon>Embryophyta</taxon>
        <taxon>Tracheophyta</taxon>
        <taxon>Spermatophyta</taxon>
        <taxon>Magnoliopsida</taxon>
        <taxon>eudicotyledons</taxon>
        <taxon>Gunneridae</taxon>
        <taxon>Pentapetalae</taxon>
        <taxon>asterids</taxon>
        <taxon>lamiids</taxon>
        <taxon>Solanales</taxon>
        <taxon>Solanaceae</taxon>
        <taxon>Solanoideae</taxon>
        <taxon>Solaneae</taxon>
        <taxon>Solanum</taxon>
    </lineage>
</organism>
<sequence>MRGNRETRTSICLVGSVAAEEPRKLEEMIIWIPEGPGTGVGKDASAGDDSVFTESIKAAFYIST</sequence>
<dbReference type="AlphaFoldDB" id="A0A9J5YLK3"/>
<dbReference type="Proteomes" id="UP000824120">
    <property type="component" value="Chromosome 6"/>
</dbReference>
<dbReference type="EMBL" id="JACXVP010000006">
    <property type="protein sequence ID" value="KAG5600615.1"/>
    <property type="molecule type" value="Genomic_DNA"/>
</dbReference>
<evidence type="ECO:0000313" key="2">
    <source>
        <dbReference type="Proteomes" id="UP000824120"/>
    </source>
</evidence>
<protein>
    <submittedName>
        <fullName evidence="1">Uncharacterized protein</fullName>
    </submittedName>
</protein>
<reference evidence="1 2" key="1">
    <citation type="submission" date="2020-09" db="EMBL/GenBank/DDBJ databases">
        <title>De no assembly of potato wild relative species, Solanum commersonii.</title>
        <authorList>
            <person name="Cho K."/>
        </authorList>
    </citation>
    <scope>NUCLEOTIDE SEQUENCE [LARGE SCALE GENOMIC DNA]</scope>
    <source>
        <strain evidence="1">LZ3.2</strain>
        <tissue evidence="1">Leaf</tissue>
    </source>
</reference>
<accession>A0A9J5YLK3</accession>